<evidence type="ECO:0000256" key="8">
    <source>
        <dbReference type="SAM" id="MobiDB-lite"/>
    </source>
</evidence>
<comment type="subcellular location">
    <subcellularLocation>
        <location evidence="1">Cell membrane</location>
        <topology evidence="1">Multi-pass membrane protein</topology>
    </subcellularLocation>
</comment>
<evidence type="ECO:0000256" key="6">
    <source>
        <dbReference type="ARBA" id="ARBA00023136"/>
    </source>
</evidence>
<dbReference type="KEGG" id="spu:593956"/>
<dbReference type="NCBIfam" id="TIGR00879">
    <property type="entry name" value="SP"/>
    <property type="match status" value="1"/>
</dbReference>
<dbReference type="InterPro" id="IPR020846">
    <property type="entry name" value="MFS_dom"/>
</dbReference>
<feature type="transmembrane region" description="Helical" evidence="9">
    <location>
        <begin position="292"/>
        <end position="317"/>
    </location>
</feature>
<evidence type="ECO:0000259" key="10">
    <source>
        <dbReference type="PROSITE" id="PS50850"/>
    </source>
</evidence>
<dbReference type="OrthoDB" id="4540492at2759"/>
<protein>
    <recommendedName>
        <fullName evidence="10">Major facilitator superfamily (MFS) profile domain-containing protein</fullName>
    </recommendedName>
</protein>
<dbReference type="GeneID" id="593956"/>
<dbReference type="PROSITE" id="PS50850">
    <property type="entry name" value="MFS"/>
    <property type="match status" value="1"/>
</dbReference>
<feature type="transmembrane region" description="Helical" evidence="9">
    <location>
        <begin position="179"/>
        <end position="202"/>
    </location>
</feature>
<dbReference type="FunCoup" id="A0A7M7NJL2">
    <property type="interactions" value="970"/>
</dbReference>
<feature type="transmembrane region" description="Helical" evidence="9">
    <location>
        <begin position="428"/>
        <end position="448"/>
    </location>
</feature>
<evidence type="ECO:0000256" key="3">
    <source>
        <dbReference type="ARBA" id="ARBA00022475"/>
    </source>
</evidence>
<dbReference type="AlphaFoldDB" id="A0A7M7NJL2"/>
<dbReference type="InParanoid" id="A0A7M7NJL2"/>
<proteinExistence type="inferred from homology"/>
<feature type="transmembrane region" description="Helical" evidence="9">
    <location>
        <begin position="120"/>
        <end position="140"/>
    </location>
</feature>
<dbReference type="InterPro" id="IPR036259">
    <property type="entry name" value="MFS_trans_sf"/>
</dbReference>
<dbReference type="Gene3D" id="1.20.1250.20">
    <property type="entry name" value="MFS general substrate transporter like domains"/>
    <property type="match status" value="1"/>
</dbReference>
<feature type="transmembrane region" description="Helical" evidence="9">
    <location>
        <begin position="460"/>
        <end position="478"/>
    </location>
</feature>
<evidence type="ECO:0000256" key="5">
    <source>
        <dbReference type="ARBA" id="ARBA00022989"/>
    </source>
</evidence>
<name>A0A7M7NJL2_STRPU</name>
<dbReference type="GO" id="GO:0005353">
    <property type="term" value="F:fructose transmembrane transporter activity"/>
    <property type="evidence" value="ECO:0007669"/>
    <property type="project" value="UniProtKB-ARBA"/>
</dbReference>
<dbReference type="GO" id="GO:0070837">
    <property type="term" value="P:dehydroascorbic acid transport"/>
    <property type="evidence" value="ECO:0000318"/>
    <property type="project" value="GO_Central"/>
</dbReference>
<reference evidence="11" key="2">
    <citation type="submission" date="2021-01" db="UniProtKB">
        <authorList>
            <consortium name="EnsemblMetazoa"/>
        </authorList>
    </citation>
    <scope>IDENTIFICATION</scope>
</reference>
<dbReference type="RefSeq" id="XP_030837476.1">
    <property type="nucleotide sequence ID" value="XM_030981616.1"/>
</dbReference>
<dbReference type="EnsemblMetazoa" id="XM_030981616">
    <property type="protein sequence ID" value="XP_030837476"/>
    <property type="gene ID" value="LOC593956"/>
</dbReference>
<accession>A0A7M7NJL2</accession>
<feature type="transmembrane region" description="Helical" evidence="9">
    <location>
        <begin position="86"/>
        <end position="108"/>
    </location>
</feature>
<evidence type="ECO:0000313" key="11">
    <source>
        <dbReference type="EnsemblMetazoa" id="XP_030837476"/>
    </source>
</evidence>
<keyword evidence="6 9" id="KW-0472">Membrane</keyword>
<dbReference type="GO" id="GO:0055056">
    <property type="term" value="F:D-glucose transmembrane transporter activity"/>
    <property type="evidence" value="ECO:0000318"/>
    <property type="project" value="GO_Central"/>
</dbReference>
<keyword evidence="3" id="KW-1003">Cell membrane</keyword>
<organism evidence="11 12">
    <name type="scientific">Strongylocentrotus purpuratus</name>
    <name type="common">Purple sea urchin</name>
    <dbReference type="NCBI Taxonomy" id="7668"/>
    <lineage>
        <taxon>Eukaryota</taxon>
        <taxon>Metazoa</taxon>
        <taxon>Echinodermata</taxon>
        <taxon>Eleutherozoa</taxon>
        <taxon>Echinozoa</taxon>
        <taxon>Echinoidea</taxon>
        <taxon>Euechinoidea</taxon>
        <taxon>Echinacea</taxon>
        <taxon>Camarodonta</taxon>
        <taxon>Echinidea</taxon>
        <taxon>Strongylocentrotidae</taxon>
        <taxon>Strongylocentrotus</taxon>
    </lineage>
</organism>
<feature type="transmembrane region" description="Helical" evidence="9">
    <location>
        <begin position="395"/>
        <end position="416"/>
    </location>
</feature>
<dbReference type="PANTHER" id="PTHR23503:SF8">
    <property type="entry name" value="FACILITATED GLUCOSE TRANSPORTER PROTEIN 1"/>
    <property type="match status" value="1"/>
</dbReference>
<dbReference type="InterPro" id="IPR005828">
    <property type="entry name" value="MFS_sugar_transport-like"/>
</dbReference>
<reference evidence="12" key="1">
    <citation type="submission" date="2015-02" db="EMBL/GenBank/DDBJ databases">
        <title>Genome sequencing for Strongylocentrotus purpuratus.</title>
        <authorList>
            <person name="Murali S."/>
            <person name="Liu Y."/>
            <person name="Vee V."/>
            <person name="English A."/>
            <person name="Wang M."/>
            <person name="Skinner E."/>
            <person name="Han Y."/>
            <person name="Muzny D.M."/>
            <person name="Worley K.C."/>
            <person name="Gibbs R.A."/>
        </authorList>
    </citation>
    <scope>NUCLEOTIDE SEQUENCE</scope>
</reference>
<feature type="transmembrane region" description="Helical" evidence="9">
    <location>
        <begin position="332"/>
        <end position="355"/>
    </location>
</feature>
<sequence length="542" mass="60337">MDEKLKNADYDADKEDKDDVKNGVGEGQLTFMLVLCTATVSIGSSGEFGYNQGVITAPSVFIQAFINETYFERSGGKQLNDEALTWLWATVVSIYCIGGALGALAGGYWADYFGRNRGLIYNNFISIVGSLLMGCCQIAGSPEMIIIGRFVIGFSVGMSLTIVPLYLSEIAPFNLRGAITTTHQLLITIGLLLAQVLGFFAFYDESTWPIVLGLSAVTGLIEFIVLPFCPESPRWLLIKQNQEEKAIAALRLLRGVDDVVAEVDEMKLEHQHEDETEKVGVLDLLCLRDRTWLMPLLICVVLHGGQQLSGINAIIFYSTELYQSAGMTDSQIAYATVGFGTLNVIVTIISVLVVERLGRRPLLLYPFGMLSVCLVGLTVSLALQEENDWTKWMGLGFIYLYIIFFAIGPAPLPYVVSTEVWSQGPRPAAVSISIQVNWWANFLVQLSFPSIQGAIDEYTFIIFIVFVVLTTLFIYIYLPETKNRSFDEIVTGFRIKGKNKENVEHEIEDRYKAQSLANDDEKNGNDVEMRYSYVNRGQQTDE</sequence>
<feature type="transmembrane region" description="Helical" evidence="9">
    <location>
        <begin position="146"/>
        <end position="167"/>
    </location>
</feature>
<dbReference type="PRINTS" id="PR00171">
    <property type="entry name" value="SUGRTRNSPORT"/>
</dbReference>
<feature type="transmembrane region" description="Helical" evidence="9">
    <location>
        <begin position="208"/>
        <end position="229"/>
    </location>
</feature>
<dbReference type="PROSITE" id="PS00217">
    <property type="entry name" value="SUGAR_TRANSPORT_2"/>
    <property type="match status" value="1"/>
</dbReference>
<dbReference type="InterPro" id="IPR003663">
    <property type="entry name" value="Sugar/inositol_transpt"/>
</dbReference>
<dbReference type="FunFam" id="1.20.1250.20:FF:001511">
    <property type="entry name" value="Solute carrier family 2, facilitated glucose transporter member 5"/>
    <property type="match status" value="1"/>
</dbReference>
<keyword evidence="2 7" id="KW-0813">Transport</keyword>
<feature type="transmembrane region" description="Helical" evidence="9">
    <location>
        <begin position="362"/>
        <end position="383"/>
    </location>
</feature>
<dbReference type="InterPro" id="IPR045263">
    <property type="entry name" value="GLUT"/>
</dbReference>
<dbReference type="OMA" id="TEVFVII"/>
<dbReference type="Pfam" id="PF00083">
    <property type="entry name" value="Sugar_tr"/>
    <property type="match status" value="1"/>
</dbReference>
<keyword evidence="12" id="KW-1185">Reference proteome</keyword>
<dbReference type="PANTHER" id="PTHR23503">
    <property type="entry name" value="SOLUTE CARRIER FAMILY 2"/>
    <property type="match status" value="1"/>
</dbReference>
<keyword evidence="5 9" id="KW-1133">Transmembrane helix</keyword>
<evidence type="ECO:0000313" key="12">
    <source>
        <dbReference type="Proteomes" id="UP000007110"/>
    </source>
</evidence>
<dbReference type="InterPro" id="IPR005829">
    <property type="entry name" value="Sugar_transporter_CS"/>
</dbReference>
<feature type="region of interest" description="Disordered" evidence="8">
    <location>
        <begin position="514"/>
        <end position="542"/>
    </location>
</feature>
<dbReference type="GO" id="GO:0016020">
    <property type="term" value="C:membrane"/>
    <property type="evidence" value="ECO:0000318"/>
    <property type="project" value="GO_Central"/>
</dbReference>
<evidence type="ECO:0000256" key="7">
    <source>
        <dbReference type="RuleBase" id="RU003346"/>
    </source>
</evidence>
<evidence type="ECO:0000256" key="4">
    <source>
        <dbReference type="ARBA" id="ARBA00022692"/>
    </source>
</evidence>
<comment type="similarity">
    <text evidence="7">Belongs to the major facilitator superfamily. Sugar transporter (TC 2.A.1.1) family.</text>
</comment>
<feature type="compositionally biased region" description="Basic and acidic residues" evidence="8">
    <location>
        <begin position="519"/>
        <end position="529"/>
    </location>
</feature>
<evidence type="ECO:0000256" key="9">
    <source>
        <dbReference type="SAM" id="Phobius"/>
    </source>
</evidence>
<evidence type="ECO:0000256" key="1">
    <source>
        <dbReference type="ARBA" id="ARBA00004651"/>
    </source>
</evidence>
<dbReference type="GO" id="GO:0046323">
    <property type="term" value="P:D-glucose import"/>
    <property type="evidence" value="ECO:0000318"/>
    <property type="project" value="GO_Central"/>
</dbReference>
<dbReference type="GO" id="GO:0005886">
    <property type="term" value="C:plasma membrane"/>
    <property type="evidence" value="ECO:0007669"/>
    <property type="project" value="UniProtKB-SubCell"/>
</dbReference>
<feature type="domain" description="Major facilitator superfamily (MFS) profile" evidence="10">
    <location>
        <begin position="37"/>
        <end position="482"/>
    </location>
</feature>
<dbReference type="Proteomes" id="UP000007110">
    <property type="component" value="Unassembled WGS sequence"/>
</dbReference>
<keyword evidence="4 9" id="KW-0812">Transmembrane</keyword>
<evidence type="ECO:0000256" key="2">
    <source>
        <dbReference type="ARBA" id="ARBA00022448"/>
    </source>
</evidence>
<dbReference type="SUPFAM" id="SSF103473">
    <property type="entry name" value="MFS general substrate transporter"/>
    <property type="match status" value="1"/>
</dbReference>
<dbReference type="GO" id="GO:1990539">
    <property type="term" value="P:fructose import across plasma membrane"/>
    <property type="evidence" value="ECO:0007669"/>
    <property type="project" value="UniProtKB-ARBA"/>
</dbReference>